<feature type="active site" description="Proton donor" evidence="2">
    <location>
        <position position="57"/>
    </location>
</feature>
<dbReference type="CDD" id="cd19071">
    <property type="entry name" value="AKR_AKR1-5-like"/>
    <property type="match status" value="1"/>
</dbReference>
<dbReference type="PRINTS" id="PR00069">
    <property type="entry name" value="ALDKETRDTASE"/>
</dbReference>
<proteinExistence type="predicted"/>
<evidence type="ECO:0000256" key="2">
    <source>
        <dbReference type="PIRSR" id="PIRSR000097-1"/>
    </source>
</evidence>
<dbReference type="PIRSF" id="PIRSF000097">
    <property type="entry name" value="AKR"/>
    <property type="match status" value="1"/>
</dbReference>
<evidence type="ECO:0000256" key="1">
    <source>
        <dbReference type="ARBA" id="ARBA00023002"/>
    </source>
</evidence>
<dbReference type="InterPro" id="IPR020471">
    <property type="entry name" value="AKR"/>
</dbReference>
<keyword evidence="1" id="KW-0560">Oxidoreductase</keyword>
<dbReference type="SUPFAM" id="SSF51430">
    <property type="entry name" value="NAD(P)-linked oxidoreductase"/>
    <property type="match status" value="1"/>
</dbReference>
<dbReference type="PROSITE" id="PS00062">
    <property type="entry name" value="ALDOKETO_REDUCTASE_2"/>
    <property type="match status" value="1"/>
</dbReference>
<evidence type="ECO:0000256" key="4">
    <source>
        <dbReference type="PIRSR" id="PIRSR000097-3"/>
    </source>
</evidence>
<accession>A0A9P9IVC2</accession>
<dbReference type="PANTHER" id="PTHR11732">
    <property type="entry name" value="ALDO/KETO REDUCTASE"/>
    <property type="match status" value="1"/>
</dbReference>
<dbReference type="OrthoDB" id="416253at2759"/>
<dbReference type="InterPro" id="IPR023210">
    <property type="entry name" value="NADP_OxRdtase_dom"/>
</dbReference>
<keyword evidence="7" id="KW-1185">Reference proteome</keyword>
<sequence length="331" mass="36841">MTLPDSFPLKDTDIRLPSRGLGTFQVDPKEYPDGSVKASVLHALKIGYRHIDAALAYGWGSVERDIGAAIRESGISRQELFIVTKLHNCFHAPEDVAVGMKMSLDNLGLDYVDLYLMHFPYAYTKTEGYGTLRSADGKPVIDLELSRAYDATWAAMEALVDDGKAKLIGVSNFSILKLKRLLGVCRIHPVVNQIELNPYFPQKGLVEFCQAHNIHVTAYGPLGCTPVPYLIGRTGPGPLLDEEIGVLAKKYDKTPAQIILSHMIHLGVSVIPKSNSLKRISENFDCLFELEKDDYTTISHLMGERGEKGIRNLETKEYLGFDNFNEEVEEP</sequence>
<organism evidence="6 7">
    <name type="scientific">Dendryphion nanum</name>
    <dbReference type="NCBI Taxonomy" id="256645"/>
    <lineage>
        <taxon>Eukaryota</taxon>
        <taxon>Fungi</taxon>
        <taxon>Dikarya</taxon>
        <taxon>Ascomycota</taxon>
        <taxon>Pezizomycotina</taxon>
        <taxon>Dothideomycetes</taxon>
        <taxon>Pleosporomycetidae</taxon>
        <taxon>Pleosporales</taxon>
        <taxon>Torulaceae</taxon>
        <taxon>Dendryphion</taxon>
    </lineage>
</organism>
<gene>
    <name evidence="6" type="ORF">B0J11DRAFT_517165</name>
</gene>
<name>A0A9P9IVC2_9PLEO</name>
<dbReference type="InterPro" id="IPR036812">
    <property type="entry name" value="NAD(P)_OxRdtase_dom_sf"/>
</dbReference>
<protein>
    <submittedName>
        <fullName evidence="6">NADP-dependent oxidoreductase domain-containing protein</fullName>
    </submittedName>
</protein>
<dbReference type="Proteomes" id="UP000700596">
    <property type="component" value="Unassembled WGS sequence"/>
</dbReference>
<dbReference type="InterPro" id="IPR018170">
    <property type="entry name" value="Aldo/ket_reductase_CS"/>
</dbReference>
<evidence type="ECO:0000256" key="3">
    <source>
        <dbReference type="PIRSR" id="PIRSR000097-2"/>
    </source>
</evidence>
<dbReference type="AlphaFoldDB" id="A0A9P9IVC2"/>
<dbReference type="GO" id="GO:0016491">
    <property type="term" value="F:oxidoreductase activity"/>
    <property type="evidence" value="ECO:0007669"/>
    <property type="project" value="UniProtKB-KW"/>
</dbReference>
<evidence type="ECO:0000313" key="6">
    <source>
        <dbReference type="EMBL" id="KAH7134897.1"/>
    </source>
</evidence>
<comment type="caution">
    <text evidence="6">The sequence shown here is derived from an EMBL/GenBank/DDBJ whole genome shotgun (WGS) entry which is preliminary data.</text>
</comment>
<feature type="site" description="Lowers pKa of active site Tyr" evidence="4">
    <location>
        <position position="85"/>
    </location>
</feature>
<feature type="domain" description="NADP-dependent oxidoreductase" evidence="5">
    <location>
        <begin position="20"/>
        <end position="299"/>
    </location>
</feature>
<evidence type="ECO:0000259" key="5">
    <source>
        <dbReference type="Pfam" id="PF00248"/>
    </source>
</evidence>
<dbReference type="EMBL" id="JAGMWT010000002">
    <property type="protein sequence ID" value="KAH7134897.1"/>
    <property type="molecule type" value="Genomic_DNA"/>
</dbReference>
<dbReference type="Gene3D" id="3.20.20.100">
    <property type="entry name" value="NADP-dependent oxidoreductase domain"/>
    <property type="match status" value="1"/>
</dbReference>
<feature type="binding site" evidence="3">
    <location>
        <position position="118"/>
    </location>
    <ligand>
        <name>substrate</name>
    </ligand>
</feature>
<evidence type="ECO:0000313" key="7">
    <source>
        <dbReference type="Proteomes" id="UP000700596"/>
    </source>
</evidence>
<dbReference type="Pfam" id="PF00248">
    <property type="entry name" value="Aldo_ket_red"/>
    <property type="match status" value="1"/>
</dbReference>
<reference evidence="6" key="1">
    <citation type="journal article" date="2021" name="Nat. Commun.">
        <title>Genetic determinants of endophytism in the Arabidopsis root mycobiome.</title>
        <authorList>
            <person name="Mesny F."/>
            <person name="Miyauchi S."/>
            <person name="Thiergart T."/>
            <person name="Pickel B."/>
            <person name="Atanasova L."/>
            <person name="Karlsson M."/>
            <person name="Huettel B."/>
            <person name="Barry K.W."/>
            <person name="Haridas S."/>
            <person name="Chen C."/>
            <person name="Bauer D."/>
            <person name="Andreopoulos W."/>
            <person name="Pangilinan J."/>
            <person name="LaButti K."/>
            <person name="Riley R."/>
            <person name="Lipzen A."/>
            <person name="Clum A."/>
            <person name="Drula E."/>
            <person name="Henrissat B."/>
            <person name="Kohler A."/>
            <person name="Grigoriev I.V."/>
            <person name="Martin F.M."/>
            <person name="Hacquard S."/>
        </authorList>
    </citation>
    <scope>NUCLEOTIDE SEQUENCE</scope>
    <source>
        <strain evidence="6">MPI-CAGE-CH-0243</strain>
    </source>
</reference>